<reference evidence="1" key="1">
    <citation type="submission" date="2020-05" db="EMBL/GenBank/DDBJ databases">
        <authorList>
            <person name="Zhu T."/>
            <person name="Keshari N."/>
            <person name="Lu X."/>
        </authorList>
    </citation>
    <scope>NUCLEOTIDE SEQUENCE</scope>
    <source>
        <strain evidence="1">NK1-12</strain>
    </source>
</reference>
<evidence type="ECO:0000313" key="1">
    <source>
        <dbReference type="EMBL" id="WNZ22966.1"/>
    </source>
</evidence>
<gene>
    <name evidence="1" type="ORF">HJG54_08895</name>
</gene>
<name>A0AA97AHQ4_9CYAN</name>
<organism evidence="1">
    <name type="scientific">Leptolyngbya sp. NK1-12</name>
    <dbReference type="NCBI Taxonomy" id="2547451"/>
    <lineage>
        <taxon>Bacteria</taxon>
        <taxon>Bacillati</taxon>
        <taxon>Cyanobacteriota</taxon>
        <taxon>Cyanophyceae</taxon>
        <taxon>Leptolyngbyales</taxon>
        <taxon>Leptolyngbyaceae</taxon>
        <taxon>Leptolyngbya group</taxon>
        <taxon>Leptolyngbya</taxon>
    </lineage>
</organism>
<accession>A0AA97AHQ4</accession>
<proteinExistence type="predicted"/>
<protein>
    <submittedName>
        <fullName evidence="1">Uncharacterized protein</fullName>
    </submittedName>
</protein>
<dbReference type="AlphaFoldDB" id="A0AA97AHQ4"/>
<dbReference type="EMBL" id="CP053586">
    <property type="protein sequence ID" value="WNZ22966.1"/>
    <property type="molecule type" value="Genomic_DNA"/>
</dbReference>
<sequence length="70" mass="7862">MLNWIKRVVRQLFGRTQTSKTNHLITLSSNLAGAFGFGLKISQPEPEADTWTSEKLVQMSENLSHIHPGL</sequence>
<dbReference type="RefSeq" id="WP_316434519.1">
    <property type="nucleotide sequence ID" value="NZ_CP053586.1"/>
</dbReference>